<feature type="non-terminal residue" evidence="1">
    <location>
        <position position="1"/>
    </location>
</feature>
<accession>A0A9P7FCX2</accession>
<sequence>YMDDSFSYELASQKLYYPPCQCSFPEKQTCLLQLWDEIGLLHEKPKQLSGSRLTVIGFDVDPNAMSATLPDHKKTELVAHLRNFAGKGYRWSLQEFQQLAGWCEWSFNMFPLLKPGLSAVYEKIRGKTQPSARLHVNNTVIHELRWMADHVDRSPGLLFYKSL</sequence>
<comment type="caution">
    <text evidence="1">The sequence shown here is derived from an EMBL/GenBank/DDBJ whole genome shotgun (WGS) entry which is preliminary data.</text>
</comment>
<keyword evidence="2" id="KW-1185">Reference proteome</keyword>
<organism evidence="1 2">
    <name type="scientific">Suillus discolor</name>
    <dbReference type="NCBI Taxonomy" id="1912936"/>
    <lineage>
        <taxon>Eukaryota</taxon>
        <taxon>Fungi</taxon>
        <taxon>Dikarya</taxon>
        <taxon>Basidiomycota</taxon>
        <taxon>Agaricomycotina</taxon>
        <taxon>Agaricomycetes</taxon>
        <taxon>Agaricomycetidae</taxon>
        <taxon>Boletales</taxon>
        <taxon>Suillineae</taxon>
        <taxon>Suillaceae</taxon>
        <taxon>Suillus</taxon>
    </lineage>
</organism>
<dbReference type="EMBL" id="JABBWM010000009">
    <property type="protein sequence ID" value="KAG2114601.1"/>
    <property type="molecule type" value="Genomic_DNA"/>
</dbReference>
<dbReference type="AlphaFoldDB" id="A0A9P7FCX2"/>
<dbReference type="GeneID" id="64692567"/>
<evidence type="ECO:0000313" key="1">
    <source>
        <dbReference type="EMBL" id="KAG2114601.1"/>
    </source>
</evidence>
<gene>
    <name evidence="1" type="ORF">F5147DRAFT_544946</name>
</gene>
<reference evidence="1" key="1">
    <citation type="journal article" date="2020" name="New Phytol.">
        <title>Comparative genomics reveals dynamic genome evolution in host specialist ectomycorrhizal fungi.</title>
        <authorList>
            <person name="Lofgren L.A."/>
            <person name="Nguyen N.H."/>
            <person name="Vilgalys R."/>
            <person name="Ruytinx J."/>
            <person name="Liao H.L."/>
            <person name="Branco S."/>
            <person name="Kuo A."/>
            <person name="LaButti K."/>
            <person name="Lipzen A."/>
            <person name="Andreopoulos W."/>
            <person name="Pangilinan J."/>
            <person name="Riley R."/>
            <person name="Hundley H."/>
            <person name="Na H."/>
            <person name="Barry K."/>
            <person name="Grigoriev I.V."/>
            <person name="Stajich J.E."/>
            <person name="Kennedy P.G."/>
        </authorList>
    </citation>
    <scope>NUCLEOTIDE SEQUENCE</scope>
    <source>
        <strain evidence="1">FC423</strain>
    </source>
</reference>
<proteinExistence type="predicted"/>
<dbReference type="RefSeq" id="XP_041296549.1">
    <property type="nucleotide sequence ID" value="XM_041430308.1"/>
</dbReference>
<dbReference type="OrthoDB" id="198652at2759"/>
<protein>
    <submittedName>
        <fullName evidence="1">Uncharacterized protein</fullName>
    </submittedName>
</protein>
<name>A0A9P7FCX2_9AGAM</name>
<feature type="non-terminal residue" evidence="1">
    <location>
        <position position="163"/>
    </location>
</feature>
<evidence type="ECO:0000313" key="2">
    <source>
        <dbReference type="Proteomes" id="UP000823399"/>
    </source>
</evidence>
<dbReference type="Proteomes" id="UP000823399">
    <property type="component" value="Unassembled WGS sequence"/>
</dbReference>